<protein>
    <recommendedName>
        <fullName evidence="1">Aminoglycoside phosphotransferase domain-containing protein</fullName>
    </recommendedName>
</protein>
<evidence type="ECO:0000259" key="1">
    <source>
        <dbReference type="Pfam" id="PF01636"/>
    </source>
</evidence>
<keyword evidence="3" id="KW-1185">Reference proteome</keyword>
<dbReference type="PANTHER" id="PTHR21310">
    <property type="entry name" value="AMINOGLYCOSIDE PHOSPHOTRANSFERASE-RELATED-RELATED"/>
    <property type="match status" value="1"/>
</dbReference>
<dbReference type="PANTHER" id="PTHR21310:SF15">
    <property type="entry name" value="AMINOGLYCOSIDE PHOSPHOTRANSFERASE DOMAIN-CONTAINING PROTEIN"/>
    <property type="match status" value="1"/>
</dbReference>
<dbReference type="InterPro" id="IPR002575">
    <property type="entry name" value="Aminoglycoside_PTrfase"/>
</dbReference>
<name>A0ABQ3EP72_9HYPH</name>
<evidence type="ECO:0000313" key="3">
    <source>
        <dbReference type="Proteomes" id="UP000637980"/>
    </source>
</evidence>
<gene>
    <name evidence="2" type="ORF">GCM10007094_43370</name>
</gene>
<sequence length="317" mass="35488">MNKQEIKLLDEAFALPEDTKWSSFGEGHANETWLGELDGEESVVLRRHNPNKTEAQILSEFKCLDLLQNIVGYEVPKALYGVNQERVTEVEGAHYSLFELIEGETPALDKVETCRQAGQALANVHIKLWEERDVFRFSENERPGVSKQTLKSGTGLLAALSELEASKSIDAKYLSTAYWADVDRALDEVLGKLGSLNETKHLIHGDYGPGNTLINKSTGELVGLLDWDECRWDLPVYDVVGVYPFLCEIDQSLGEAFVEAYFAGLNGSSHPLASRESETRDLIGAVQYVTTYKEFELMVDNHLDEPEYLAQLLEQLA</sequence>
<dbReference type="Proteomes" id="UP000637980">
    <property type="component" value="Unassembled WGS sequence"/>
</dbReference>
<dbReference type="Pfam" id="PF01636">
    <property type="entry name" value="APH"/>
    <property type="match status" value="1"/>
</dbReference>
<evidence type="ECO:0000313" key="2">
    <source>
        <dbReference type="EMBL" id="GHB49451.1"/>
    </source>
</evidence>
<comment type="caution">
    <text evidence="2">The sequence shown here is derived from an EMBL/GenBank/DDBJ whole genome shotgun (WGS) entry which is preliminary data.</text>
</comment>
<proteinExistence type="predicted"/>
<dbReference type="InterPro" id="IPR051678">
    <property type="entry name" value="AGP_Transferase"/>
</dbReference>
<accession>A0ABQ3EP72</accession>
<dbReference type="Gene3D" id="3.90.1200.10">
    <property type="match status" value="1"/>
</dbReference>
<organism evidence="2 3">
    <name type="scientific">Pseudovibrio japonicus</name>
    <dbReference type="NCBI Taxonomy" id="366534"/>
    <lineage>
        <taxon>Bacteria</taxon>
        <taxon>Pseudomonadati</taxon>
        <taxon>Pseudomonadota</taxon>
        <taxon>Alphaproteobacteria</taxon>
        <taxon>Hyphomicrobiales</taxon>
        <taxon>Stappiaceae</taxon>
        <taxon>Pseudovibrio</taxon>
    </lineage>
</organism>
<reference evidence="3" key="1">
    <citation type="journal article" date="2019" name="Int. J. Syst. Evol. Microbiol.">
        <title>The Global Catalogue of Microorganisms (GCM) 10K type strain sequencing project: providing services to taxonomists for standard genome sequencing and annotation.</title>
        <authorList>
            <consortium name="The Broad Institute Genomics Platform"/>
            <consortium name="The Broad Institute Genome Sequencing Center for Infectious Disease"/>
            <person name="Wu L."/>
            <person name="Ma J."/>
        </authorList>
    </citation>
    <scope>NUCLEOTIDE SEQUENCE [LARGE SCALE GENOMIC DNA]</scope>
    <source>
        <strain evidence="3">KCTC 12861</strain>
    </source>
</reference>
<dbReference type="EMBL" id="BMXE01000012">
    <property type="protein sequence ID" value="GHB49451.1"/>
    <property type="molecule type" value="Genomic_DNA"/>
</dbReference>
<dbReference type="SUPFAM" id="SSF56112">
    <property type="entry name" value="Protein kinase-like (PK-like)"/>
    <property type="match status" value="1"/>
</dbReference>
<feature type="domain" description="Aminoglycoside phosphotransferase" evidence="1">
    <location>
        <begin position="21"/>
        <end position="264"/>
    </location>
</feature>
<dbReference type="InterPro" id="IPR011009">
    <property type="entry name" value="Kinase-like_dom_sf"/>
</dbReference>
<dbReference type="RefSeq" id="WP_189438899.1">
    <property type="nucleotide sequence ID" value="NZ_BMXE01000012.1"/>
</dbReference>